<feature type="transmembrane region" description="Helical" evidence="1">
    <location>
        <begin position="89"/>
        <end position="107"/>
    </location>
</feature>
<feature type="transmembrane region" description="Helical" evidence="1">
    <location>
        <begin position="233"/>
        <end position="256"/>
    </location>
</feature>
<keyword evidence="1" id="KW-0812">Transmembrane</keyword>
<protein>
    <submittedName>
        <fullName evidence="2">Uncharacterized protein</fullName>
    </submittedName>
</protein>
<dbReference type="EMBL" id="BOPD01000014">
    <property type="protein sequence ID" value="GIJ33432.1"/>
    <property type="molecule type" value="Genomic_DNA"/>
</dbReference>
<feature type="transmembrane region" description="Helical" evidence="1">
    <location>
        <begin position="268"/>
        <end position="288"/>
    </location>
</feature>
<name>A0A9W5UQR0_9ACTN</name>
<feature type="transmembrane region" description="Helical" evidence="1">
    <location>
        <begin position="148"/>
        <end position="166"/>
    </location>
</feature>
<evidence type="ECO:0000313" key="2">
    <source>
        <dbReference type="EMBL" id="GIJ33432.1"/>
    </source>
</evidence>
<keyword evidence="3" id="KW-1185">Reference proteome</keyword>
<reference evidence="2" key="1">
    <citation type="submission" date="2021-01" db="EMBL/GenBank/DDBJ databases">
        <title>Whole genome shotgun sequence of Verrucosispora sediminis NBRC 107745.</title>
        <authorList>
            <person name="Komaki H."/>
            <person name="Tamura T."/>
        </authorList>
    </citation>
    <scope>NUCLEOTIDE SEQUENCE</scope>
    <source>
        <strain evidence="2">NBRC 107745</strain>
    </source>
</reference>
<sequence length="419" mass="43607">MTRTGPVIEVAEQWPVPVGETGGGRYGKGSAHTYVLLLPLGPVEADPPPRAGEDMTDGIGAGYHGTGRVRVMTTHGEDRAALDGVRQPMLRRLVPVVALLFLAPWAAECSWGGFAGTDMLGVVVVLAPMYGGAAVLIREAARRTGGGWPMIVLLAAGFGVVQAGLVDQSLFNPDYLADTEFAELSAADRTRVPVLGISAQEAISFLGNHVALTICAPIAIVESYLSPARRLRPWLGASGLVAVTVLYLLGSLLVFADDSGRKGFLASPGQLIGATSVVLTLVAVAALPRWRRRPPPAPADAPRPTRPGLLVLLVYLGVSMLSGWVGVAVSVVVVAALVWLLVRWAGRAGWGQRHVLAGAAGALVGAAVLAYLVPPYSPASPTRALVSDVIVSLLAIAMLAGAYARLRRHGESPPVAPAR</sequence>
<feature type="transmembrane region" description="Helical" evidence="1">
    <location>
        <begin position="309"/>
        <end position="342"/>
    </location>
</feature>
<accession>A0A9W5UQR0</accession>
<dbReference type="AlphaFoldDB" id="A0A9W5UQR0"/>
<evidence type="ECO:0000313" key="3">
    <source>
        <dbReference type="Proteomes" id="UP000607311"/>
    </source>
</evidence>
<proteinExistence type="predicted"/>
<evidence type="ECO:0000256" key="1">
    <source>
        <dbReference type="SAM" id="Phobius"/>
    </source>
</evidence>
<keyword evidence="1" id="KW-1133">Transmembrane helix</keyword>
<keyword evidence="1" id="KW-0472">Membrane</keyword>
<feature type="transmembrane region" description="Helical" evidence="1">
    <location>
        <begin position="119"/>
        <end position="136"/>
    </location>
</feature>
<comment type="caution">
    <text evidence="2">The sequence shown here is derived from an EMBL/GenBank/DDBJ whole genome shotgun (WGS) entry which is preliminary data.</text>
</comment>
<dbReference type="Proteomes" id="UP000607311">
    <property type="component" value="Unassembled WGS sequence"/>
</dbReference>
<feature type="transmembrane region" description="Helical" evidence="1">
    <location>
        <begin position="385"/>
        <end position="404"/>
    </location>
</feature>
<feature type="transmembrane region" description="Helical" evidence="1">
    <location>
        <begin position="354"/>
        <end position="373"/>
    </location>
</feature>
<organism evidence="2 3">
    <name type="scientific">Micromonospora sediminimaris</name>
    <dbReference type="NCBI Taxonomy" id="547162"/>
    <lineage>
        <taxon>Bacteria</taxon>
        <taxon>Bacillati</taxon>
        <taxon>Actinomycetota</taxon>
        <taxon>Actinomycetes</taxon>
        <taxon>Micromonosporales</taxon>
        <taxon>Micromonosporaceae</taxon>
        <taxon>Micromonospora</taxon>
    </lineage>
</organism>
<gene>
    <name evidence="2" type="ORF">Vse01_25800</name>
</gene>